<dbReference type="InterPro" id="IPR000531">
    <property type="entry name" value="Beta-barrel_TonB"/>
</dbReference>
<dbReference type="Pfam" id="PF00593">
    <property type="entry name" value="TonB_dep_Rec_b-barrel"/>
    <property type="match status" value="1"/>
</dbReference>
<evidence type="ECO:0000313" key="19">
    <source>
        <dbReference type="Proteomes" id="UP000240481"/>
    </source>
</evidence>
<evidence type="ECO:0000259" key="17">
    <source>
        <dbReference type="Pfam" id="PF07715"/>
    </source>
</evidence>
<evidence type="ECO:0000256" key="13">
    <source>
        <dbReference type="PROSITE-ProRule" id="PRU10144"/>
    </source>
</evidence>
<sequence>MIHGRTLNLSQLTLAISAAFISGTTAAQSPDANHETLVVTGNPLQMTEVVIDADQLDKRQANDLSDIFRADPEVSIGGGSSVSQKIYVRGLEDNMLNVTIDGATQSGNIYHHQGRLSIEPELLQQVEVAAGAGRATNGPGALGGTIRFKTKNPEDLLRNGERYGALVKGGYYDNTKGYKASVSGYGYLTDKISALATISYSDHGNFTDGNGQEQPYTEAENKVGFLKLVGDITDSQKLTLSYDRREDEAFRYHRPQWVPSKKNAPINQEMIRETITANYTFDPSRNDWVALDVTLYNTDTSLNHIEGPWGDYLGDAKSYGGDLRNTSTLGHHQLTYGVEYRSDEGSLGSPIYGSDKDEGTVASAYLQGDFQLMEALLLTVGGRYDKYTLDESKGSSLKHSGFSPNIGLNYEIVSGLNLHAGYAEAIRGAQIREIFKLDGAKSSADRKEERAKNTELGINWHNNGLSLSAVGYITKVKDVVGETETKPRELTNLGELETKGFTARAGYQWDLVRAGLSYNRSRPELNGQPLNDDTKGIGTAIGDTWVADVNYQVLDSVEIGYNGRYVQRLTDVATGYDEKAGYAVHDIYAQWLPLTNDDLKLTLAVKNLLDKAYRDHASYGNNGDIAQGTLEAGRDIRVSASYAF</sequence>
<protein>
    <submittedName>
        <fullName evidence="18">Ligand-gated channel</fullName>
    </submittedName>
</protein>
<feature type="signal peptide" evidence="15">
    <location>
        <begin position="1"/>
        <end position="27"/>
    </location>
</feature>
<dbReference type="PANTHER" id="PTHR30069:SF41">
    <property type="entry name" value="HEME_HEMOPEXIN UTILIZATION PROTEIN C"/>
    <property type="match status" value="1"/>
</dbReference>
<keyword evidence="5 11" id="KW-0812">Transmembrane</keyword>
<dbReference type="CDD" id="cd01347">
    <property type="entry name" value="ligand_gated_channel"/>
    <property type="match status" value="1"/>
</dbReference>
<dbReference type="EMBL" id="PYLZ01000016">
    <property type="protein sequence ID" value="PSW20899.1"/>
    <property type="molecule type" value="Genomic_DNA"/>
</dbReference>
<dbReference type="Gene3D" id="2.40.170.20">
    <property type="entry name" value="TonB-dependent receptor, beta-barrel domain"/>
    <property type="match status" value="1"/>
</dbReference>
<comment type="subcellular location">
    <subcellularLocation>
        <location evidence="1 11">Cell outer membrane</location>
        <topology evidence="1 11">Multi-pass membrane protein</topology>
    </subcellularLocation>
</comment>
<dbReference type="GO" id="GO:0009279">
    <property type="term" value="C:cell outer membrane"/>
    <property type="evidence" value="ECO:0007669"/>
    <property type="project" value="UniProtKB-SubCell"/>
</dbReference>
<organism evidence="18 19">
    <name type="scientific">Photobacterium swingsii</name>
    <dbReference type="NCBI Taxonomy" id="680026"/>
    <lineage>
        <taxon>Bacteria</taxon>
        <taxon>Pseudomonadati</taxon>
        <taxon>Pseudomonadota</taxon>
        <taxon>Gammaproteobacteria</taxon>
        <taxon>Vibrionales</taxon>
        <taxon>Vibrionaceae</taxon>
        <taxon>Photobacterium</taxon>
    </lineage>
</organism>
<dbReference type="InterPro" id="IPR039426">
    <property type="entry name" value="TonB-dep_rcpt-like"/>
</dbReference>
<feature type="chain" id="PRO_5015672611" evidence="15">
    <location>
        <begin position="28"/>
        <end position="644"/>
    </location>
</feature>
<dbReference type="PROSITE" id="PS00430">
    <property type="entry name" value="TONB_DEPENDENT_REC_1"/>
    <property type="match status" value="1"/>
</dbReference>
<dbReference type="SUPFAM" id="SSF56935">
    <property type="entry name" value="Porins"/>
    <property type="match status" value="1"/>
</dbReference>
<keyword evidence="8 12" id="KW-0798">TonB box</keyword>
<evidence type="ECO:0000256" key="6">
    <source>
        <dbReference type="ARBA" id="ARBA00022729"/>
    </source>
</evidence>
<evidence type="ECO:0000256" key="5">
    <source>
        <dbReference type="ARBA" id="ARBA00022692"/>
    </source>
</evidence>
<keyword evidence="7" id="KW-0406">Ion transport</keyword>
<evidence type="ECO:0000256" key="12">
    <source>
        <dbReference type="PROSITE-ProRule" id="PRU10143"/>
    </source>
</evidence>
<evidence type="ECO:0000259" key="16">
    <source>
        <dbReference type="Pfam" id="PF00593"/>
    </source>
</evidence>
<feature type="domain" description="TonB-dependent receptor plug" evidence="17">
    <location>
        <begin position="49"/>
        <end position="145"/>
    </location>
</feature>
<name>A0A2T3NXI7_9GAMM</name>
<feature type="short sequence motif" description="TonB C-terminal box" evidence="13">
    <location>
        <begin position="627"/>
        <end position="644"/>
    </location>
</feature>
<comment type="caution">
    <text evidence="18">The sequence shown here is derived from an EMBL/GenBank/DDBJ whole genome shotgun (WGS) entry which is preliminary data.</text>
</comment>
<evidence type="ECO:0000256" key="1">
    <source>
        <dbReference type="ARBA" id="ARBA00004571"/>
    </source>
</evidence>
<gene>
    <name evidence="18" type="ORF">C9I94_21760</name>
</gene>
<keyword evidence="3 11" id="KW-0813">Transport</keyword>
<comment type="similarity">
    <text evidence="2 11 14">Belongs to the TonB-dependent receptor family.</text>
</comment>
<proteinExistence type="inferred from homology"/>
<evidence type="ECO:0000256" key="4">
    <source>
        <dbReference type="ARBA" id="ARBA00022452"/>
    </source>
</evidence>
<evidence type="ECO:0000256" key="11">
    <source>
        <dbReference type="PROSITE-ProRule" id="PRU01360"/>
    </source>
</evidence>
<keyword evidence="10 11" id="KW-0998">Cell outer membrane</keyword>
<dbReference type="Pfam" id="PF07715">
    <property type="entry name" value="Plug"/>
    <property type="match status" value="1"/>
</dbReference>
<evidence type="ECO:0000256" key="2">
    <source>
        <dbReference type="ARBA" id="ARBA00009810"/>
    </source>
</evidence>
<evidence type="ECO:0000256" key="3">
    <source>
        <dbReference type="ARBA" id="ARBA00022448"/>
    </source>
</evidence>
<dbReference type="InterPro" id="IPR010916">
    <property type="entry name" value="TonB_box_CS"/>
</dbReference>
<dbReference type="PROSITE" id="PS01156">
    <property type="entry name" value="TONB_DEPENDENT_REC_2"/>
    <property type="match status" value="1"/>
</dbReference>
<dbReference type="GO" id="GO:0044718">
    <property type="term" value="P:siderophore transmembrane transport"/>
    <property type="evidence" value="ECO:0007669"/>
    <property type="project" value="TreeGrafter"/>
</dbReference>
<evidence type="ECO:0000256" key="9">
    <source>
        <dbReference type="ARBA" id="ARBA00023136"/>
    </source>
</evidence>
<dbReference type="InterPro" id="IPR037066">
    <property type="entry name" value="Plug_dom_sf"/>
</dbReference>
<dbReference type="OrthoDB" id="9760494at2"/>
<dbReference type="InterPro" id="IPR010917">
    <property type="entry name" value="TonB_rcpt_CS"/>
</dbReference>
<dbReference type="InterPro" id="IPR012910">
    <property type="entry name" value="Plug_dom"/>
</dbReference>
<dbReference type="PROSITE" id="PS52016">
    <property type="entry name" value="TONB_DEPENDENT_REC_3"/>
    <property type="match status" value="1"/>
</dbReference>
<reference evidence="18 19" key="1">
    <citation type="submission" date="2018-01" db="EMBL/GenBank/DDBJ databases">
        <title>Whole genome sequencing of Histamine producing bacteria.</title>
        <authorList>
            <person name="Butler K."/>
        </authorList>
    </citation>
    <scope>NUCLEOTIDE SEQUENCE [LARGE SCALE GENOMIC DNA]</scope>
    <source>
        <strain evidence="18 19">DSM 24669</strain>
    </source>
</reference>
<dbReference type="PANTHER" id="PTHR30069">
    <property type="entry name" value="TONB-DEPENDENT OUTER MEMBRANE RECEPTOR"/>
    <property type="match status" value="1"/>
</dbReference>
<evidence type="ECO:0000256" key="14">
    <source>
        <dbReference type="RuleBase" id="RU003357"/>
    </source>
</evidence>
<dbReference type="InterPro" id="IPR036942">
    <property type="entry name" value="Beta-barrel_TonB_sf"/>
</dbReference>
<keyword evidence="19" id="KW-1185">Reference proteome</keyword>
<dbReference type="GO" id="GO:0015344">
    <property type="term" value="F:siderophore uptake transmembrane transporter activity"/>
    <property type="evidence" value="ECO:0007669"/>
    <property type="project" value="TreeGrafter"/>
</dbReference>
<dbReference type="Gene3D" id="2.170.130.10">
    <property type="entry name" value="TonB-dependent receptor, plug domain"/>
    <property type="match status" value="1"/>
</dbReference>
<accession>A0A2T3NXI7</accession>
<evidence type="ECO:0000256" key="15">
    <source>
        <dbReference type="SAM" id="SignalP"/>
    </source>
</evidence>
<evidence type="ECO:0000256" key="8">
    <source>
        <dbReference type="ARBA" id="ARBA00023077"/>
    </source>
</evidence>
<dbReference type="Proteomes" id="UP000240481">
    <property type="component" value="Unassembled WGS sequence"/>
</dbReference>
<evidence type="ECO:0000256" key="10">
    <source>
        <dbReference type="ARBA" id="ARBA00023237"/>
    </source>
</evidence>
<keyword evidence="6 15" id="KW-0732">Signal</keyword>
<feature type="short sequence motif" description="TonB box" evidence="12">
    <location>
        <begin position="36"/>
        <end position="42"/>
    </location>
</feature>
<keyword evidence="4 11" id="KW-1134">Transmembrane beta strand</keyword>
<dbReference type="AlphaFoldDB" id="A0A2T3NXI7"/>
<evidence type="ECO:0000313" key="18">
    <source>
        <dbReference type="EMBL" id="PSW20899.1"/>
    </source>
</evidence>
<feature type="domain" description="TonB-dependent receptor-like beta-barrel" evidence="16">
    <location>
        <begin position="247"/>
        <end position="608"/>
    </location>
</feature>
<dbReference type="RefSeq" id="WP_107303077.1">
    <property type="nucleotide sequence ID" value="NZ_AP024852.1"/>
</dbReference>
<evidence type="ECO:0000256" key="7">
    <source>
        <dbReference type="ARBA" id="ARBA00023065"/>
    </source>
</evidence>
<keyword evidence="9 11" id="KW-0472">Membrane</keyword>